<evidence type="ECO:0000313" key="9">
    <source>
        <dbReference type="EMBL" id="SDD07502.1"/>
    </source>
</evidence>
<dbReference type="GO" id="GO:0006813">
    <property type="term" value="P:potassium ion transport"/>
    <property type="evidence" value="ECO:0007669"/>
    <property type="project" value="InterPro"/>
</dbReference>
<feature type="transmembrane region" description="Helical" evidence="7">
    <location>
        <begin position="489"/>
        <end position="509"/>
    </location>
</feature>
<feature type="transmembrane region" description="Helical" evidence="7">
    <location>
        <begin position="880"/>
        <end position="900"/>
    </location>
</feature>
<feature type="transmembrane region" description="Helical" evidence="7">
    <location>
        <begin position="712"/>
        <end position="744"/>
    </location>
</feature>
<evidence type="ECO:0000256" key="4">
    <source>
        <dbReference type="ARBA" id="ARBA00022737"/>
    </source>
</evidence>
<feature type="transmembrane region" description="Helical" evidence="7">
    <location>
        <begin position="756"/>
        <end position="775"/>
    </location>
</feature>
<feature type="domain" description="RCK C-terminal" evidence="8">
    <location>
        <begin position="608"/>
        <end position="694"/>
    </location>
</feature>
<dbReference type="PANTHER" id="PTHR43652:SF2">
    <property type="entry name" value="BASIC AMINO ACID ANTIPORTER YFCC-RELATED"/>
    <property type="match status" value="1"/>
</dbReference>
<evidence type="ECO:0000256" key="5">
    <source>
        <dbReference type="ARBA" id="ARBA00022989"/>
    </source>
</evidence>
<dbReference type="GO" id="GO:0008324">
    <property type="term" value="F:monoatomic cation transmembrane transporter activity"/>
    <property type="evidence" value="ECO:0007669"/>
    <property type="project" value="InterPro"/>
</dbReference>
<proteinExistence type="predicted"/>
<dbReference type="Proteomes" id="UP000324021">
    <property type="component" value="Unassembled WGS sequence"/>
</dbReference>
<dbReference type="CDD" id="cd01115">
    <property type="entry name" value="SLC13_permease"/>
    <property type="match status" value="1"/>
</dbReference>
<name>A0A1G6RS59_9EURY</name>
<dbReference type="Pfam" id="PF02080">
    <property type="entry name" value="TrkA_C"/>
    <property type="match status" value="2"/>
</dbReference>
<reference evidence="11 12" key="1">
    <citation type="submission" date="2016-10" db="EMBL/GenBank/DDBJ databases">
        <authorList>
            <person name="Varghese N."/>
            <person name="Submissions S."/>
        </authorList>
    </citation>
    <scope>NUCLEOTIDE SEQUENCE [LARGE SCALE GENOMIC DNA]</scope>
    <source>
        <strain evidence="9 12">CDM_1</strain>
        <strain evidence="11">CDM_6</strain>
    </source>
</reference>
<dbReference type="InterPro" id="IPR004680">
    <property type="entry name" value="Cit_transptr-like_dom"/>
</dbReference>
<dbReference type="GO" id="GO:0005886">
    <property type="term" value="C:plasma membrane"/>
    <property type="evidence" value="ECO:0007669"/>
    <property type="project" value="TreeGrafter"/>
</dbReference>
<protein>
    <submittedName>
        <fullName evidence="9">Di-and tricarboxylate transporter</fullName>
    </submittedName>
</protein>
<keyword evidence="3 7" id="KW-0812">Transmembrane</keyword>
<organism evidence="9 12">
    <name type="scientific">Natrinema hispanicum</name>
    <dbReference type="NCBI Taxonomy" id="392421"/>
    <lineage>
        <taxon>Archaea</taxon>
        <taxon>Methanobacteriati</taxon>
        <taxon>Methanobacteriota</taxon>
        <taxon>Stenosarchaea group</taxon>
        <taxon>Halobacteria</taxon>
        <taxon>Halobacteriales</taxon>
        <taxon>Natrialbaceae</taxon>
        <taxon>Natrinema</taxon>
    </lineage>
</organism>
<evidence type="ECO:0000313" key="12">
    <source>
        <dbReference type="Proteomes" id="UP000324021"/>
    </source>
</evidence>
<keyword evidence="4" id="KW-0677">Repeat</keyword>
<dbReference type="Pfam" id="PF03600">
    <property type="entry name" value="CitMHS"/>
    <property type="match status" value="1"/>
</dbReference>
<dbReference type="STRING" id="392421.SAMN04488694_11222"/>
<evidence type="ECO:0000259" key="8">
    <source>
        <dbReference type="PROSITE" id="PS51202"/>
    </source>
</evidence>
<reference evidence="10" key="2">
    <citation type="submission" date="2016-10" db="EMBL/GenBank/DDBJ databases">
        <authorList>
            <person name="de Groot N.N."/>
        </authorList>
    </citation>
    <scope>NUCLEOTIDE SEQUENCE [LARGE SCALE GENOMIC DNA]</scope>
    <source>
        <strain evidence="10">CDM_6</strain>
    </source>
</reference>
<dbReference type="PANTHER" id="PTHR43652">
    <property type="entry name" value="BASIC AMINO ACID ANTIPORTER YFCC-RELATED"/>
    <property type="match status" value="1"/>
</dbReference>
<keyword evidence="6 7" id="KW-0472">Membrane</keyword>
<evidence type="ECO:0000256" key="2">
    <source>
        <dbReference type="ARBA" id="ARBA00022448"/>
    </source>
</evidence>
<comment type="subcellular location">
    <subcellularLocation>
        <location evidence="1">Membrane</location>
        <topology evidence="1">Multi-pass membrane protein</topology>
    </subcellularLocation>
</comment>
<feature type="transmembrane region" description="Helical" evidence="7">
    <location>
        <begin position="814"/>
        <end position="833"/>
    </location>
</feature>
<gene>
    <name evidence="10" type="ORF">SAMN04488694_11222</name>
    <name evidence="9" type="ORF">SAMN05192552_101212</name>
</gene>
<evidence type="ECO:0000256" key="3">
    <source>
        <dbReference type="ARBA" id="ARBA00022692"/>
    </source>
</evidence>
<accession>A0A1G6RS59</accession>
<dbReference type="Proteomes" id="UP000199320">
    <property type="component" value="Unassembled WGS sequence"/>
</dbReference>
<keyword evidence="2" id="KW-0813">Transport</keyword>
<evidence type="ECO:0000256" key="7">
    <source>
        <dbReference type="SAM" id="Phobius"/>
    </source>
</evidence>
<feature type="transmembrane region" description="Helical" evidence="7">
    <location>
        <begin position="840"/>
        <end position="860"/>
    </location>
</feature>
<evidence type="ECO:0000256" key="6">
    <source>
        <dbReference type="ARBA" id="ARBA00023136"/>
    </source>
</evidence>
<dbReference type="AlphaFoldDB" id="A0A1G6RS59"/>
<keyword evidence="11" id="KW-1185">Reference proteome</keyword>
<evidence type="ECO:0000313" key="11">
    <source>
        <dbReference type="Proteomes" id="UP000199320"/>
    </source>
</evidence>
<dbReference type="EMBL" id="FOIC01000012">
    <property type="protein sequence ID" value="SET76402.1"/>
    <property type="molecule type" value="Genomic_DNA"/>
</dbReference>
<sequence length="902" mass="95601">MCFVERERALVQRAADDDCGGTGLCKRSDVRERRDATAGDHGDICRVDQFADGLGRDALELALDVDVRKEDRGGPEVVVAFGGLDRRNLRSFGPAFDDDFAVFRVEADDDAVGIFLADLGDDLGVLDRRGAEDDPIDAALKKIDSVVGGADPTTQLCRDADGLDHRINGVGVRALALERAVEIHEMQRLGTGVDPPLGGLDGVAVGLFGATFPLNELDDLAVLNVDCRDHLELFARVVGVGVHTRVREAGASKGDGFADRHRRDTVPTLDRIVTSVVGVGRPMPMSACDFIAQTTVSQPDLTTDALVVFGVVGLALVLFLTERLPIDVTAILLIVSLVVLEPWTGVDPATGISGFANEATITVLAMLILSGGISRTGLVQELGRRMAGFAGDSLRRQLFATVAATGPVSGFLNNTPVVALLVPVVTDVANRGNTSPSKLLIPLSYASQMGGMLTLIGTSTNILASDVSARLGSQYPELHRFSMFEFTKLGVIVVLVGSLYLIFVGHRLLPERVPPRADYLEEYDVEDYVADVAVVPGSPLVGQTVREATAILGSDVDIVQVVHDEARSVAPRQATQLAEGDVLVVRTDRDAIATLEGVEGVEPVGRATAVDDLAAPAEAGIITELVVSLDSRLVGERLDPEAFREEFNAAVLGLRHHGDLVADRIVGTRLDVGDTLLVQVPPDTLDRLARRDDVIVAREPPRPEYRADKAPIAVAIMIGVVAVAALELYPILIAALAGVVAMVVTGVLEPNELYDAVEWDIIFLLAGVIPLGIALEKTGGAAYLAWLVVQSAGFLPTIVVLWLFYVLTGLLTEVISNNASVVLLLPVAAAAATGIGANPFAFVLAVTFAASTAFLGPIGYQTNLFVYGPGGYRFSDYARIGAPLQLVLSIVTVLGIAVFWGL</sequence>
<feature type="transmembrane region" description="Helical" evidence="7">
    <location>
        <begin position="782"/>
        <end position="808"/>
    </location>
</feature>
<keyword evidence="5 7" id="KW-1133">Transmembrane helix</keyword>
<feature type="domain" description="RCK C-terminal" evidence="8">
    <location>
        <begin position="517"/>
        <end position="601"/>
    </location>
</feature>
<dbReference type="InterPro" id="IPR006037">
    <property type="entry name" value="RCK_C"/>
</dbReference>
<dbReference type="EMBL" id="FMZP01000012">
    <property type="protein sequence ID" value="SDD07502.1"/>
    <property type="molecule type" value="Genomic_DNA"/>
</dbReference>
<dbReference type="InterPro" id="IPR051679">
    <property type="entry name" value="DASS-Related_Transporters"/>
</dbReference>
<evidence type="ECO:0000313" key="10">
    <source>
        <dbReference type="EMBL" id="SET76402.1"/>
    </source>
</evidence>
<dbReference type="InterPro" id="IPR036721">
    <property type="entry name" value="RCK_C_sf"/>
</dbReference>
<dbReference type="SUPFAM" id="SSF116726">
    <property type="entry name" value="TrkA C-terminal domain-like"/>
    <property type="match status" value="2"/>
</dbReference>
<evidence type="ECO:0000256" key="1">
    <source>
        <dbReference type="ARBA" id="ARBA00004141"/>
    </source>
</evidence>
<dbReference type="PROSITE" id="PS51202">
    <property type="entry name" value="RCK_C"/>
    <property type="match status" value="2"/>
</dbReference>
<dbReference type="Gene3D" id="3.30.70.1450">
    <property type="entry name" value="Regulator of K+ conductance, C-terminal domain"/>
    <property type="match status" value="2"/>
</dbReference>